<reference evidence="2" key="1">
    <citation type="submission" date="2018-03" db="EMBL/GenBank/DDBJ databases">
        <authorList>
            <person name="Guldener U."/>
        </authorList>
    </citation>
    <scope>NUCLEOTIDE SEQUENCE [LARGE SCALE GENOMIC DNA]</scope>
    <source>
        <strain evidence="2">ATCC34888</strain>
    </source>
</reference>
<dbReference type="AlphaFoldDB" id="A0A5C3FVS6"/>
<proteinExistence type="predicted"/>
<accession>A0A5C3FVS6</accession>
<keyword evidence="3" id="KW-1185">Reference proteome</keyword>
<protein>
    <submittedName>
        <fullName evidence="2">Uncharacterized protein</fullName>
    </submittedName>
</protein>
<evidence type="ECO:0000313" key="2">
    <source>
        <dbReference type="EMBL" id="SPO48528.1"/>
    </source>
</evidence>
<organism evidence="2 3">
    <name type="scientific">Pseudozyma antarctica</name>
    <name type="common">Yeast</name>
    <name type="synonym">Candida antarctica</name>
    <dbReference type="NCBI Taxonomy" id="84753"/>
    <lineage>
        <taxon>Eukaryota</taxon>
        <taxon>Fungi</taxon>
        <taxon>Dikarya</taxon>
        <taxon>Basidiomycota</taxon>
        <taxon>Ustilaginomycotina</taxon>
        <taxon>Ustilaginomycetes</taxon>
        <taxon>Ustilaginales</taxon>
        <taxon>Ustilaginaceae</taxon>
        <taxon>Moesziomyces</taxon>
    </lineage>
</organism>
<gene>
    <name evidence="2" type="ORF">PSANT_06219</name>
</gene>
<feature type="region of interest" description="Disordered" evidence="1">
    <location>
        <begin position="143"/>
        <end position="166"/>
    </location>
</feature>
<evidence type="ECO:0000313" key="3">
    <source>
        <dbReference type="Proteomes" id="UP000325008"/>
    </source>
</evidence>
<comment type="caution">
    <text evidence="2">The sequence shown here is derived from an EMBL/GenBank/DDBJ whole genome shotgun (WGS) entry which is preliminary data.</text>
</comment>
<sequence>MTGANDEERLLSSASLHSSVFEEPYEATAGVGVGCNALRREWLRSRWKCELGEWMTDTTRDEFANDEEVSTCGSRGEKRLGVGCNSRRHKWLWDRESYVYRRRKPVCTFYVRGLVMRQLRPHRASQSGAMIVKHRWNCGSIHGDNPHKLRASPQERRLAPFSKARQ</sequence>
<evidence type="ECO:0000256" key="1">
    <source>
        <dbReference type="SAM" id="MobiDB-lite"/>
    </source>
</evidence>
<dbReference type="Proteomes" id="UP000325008">
    <property type="component" value="Unassembled WGS sequence"/>
</dbReference>
<dbReference type="EMBL" id="OOIQ01000019">
    <property type="protein sequence ID" value="SPO48528.1"/>
    <property type="molecule type" value="Genomic_DNA"/>
</dbReference>
<name>A0A5C3FVS6_PSEA2</name>